<dbReference type="RefSeq" id="WP_350344934.1">
    <property type="nucleotide sequence ID" value="NZ_CP158367.1"/>
</dbReference>
<dbReference type="PANTHER" id="PTHR32481:SF0">
    <property type="entry name" value="AMINOPEPTIDASE YPDE-RELATED"/>
    <property type="match status" value="1"/>
</dbReference>
<dbReference type="CDD" id="cd05656">
    <property type="entry name" value="M42_Frv"/>
    <property type="match status" value="1"/>
</dbReference>
<evidence type="ECO:0000256" key="1">
    <source>
        <dbReference type="ARBA" id="ARBA00006272"/>
    </source>
</evidence>
<comment type="similarity">
    <text evidence="1 6">Belongs to the peptidase M42 family.</text>
</comment>
<dbReference type="GO" id="GO:0006508">
    <property type="term" value="P:proteolysis"/>
    <property type="evidence" value="ECO:0007669"/>
    <property type="project" value="UniProtKB-KW"/>
</dbReference>
<feature type="binding site" evidence="8">
    <location>
        <position position="163"/>
    </location>
    <ligand>
        <name>Zn(2+)</name>
        <dbReference type="ChEBI" id="CHEBI:29105"/>
        <label>1</label>
    </ligand>
</feature>
<feature type="binding site" evidence="8">
    <location>
        <position position="216"/>
    </location>
    <ligand>
        <name>Zn(2+)</name>
        <dbReference type="ChEBI" id="CHEBI:29105"/>
        <label>1</label>
    </ligand>
</feature>
<evidence type="ECO:0000256" key="7">
    <source>
        <dbReference type="PIRSR" id="PIRSR001123-1"/>
    </source>
</evidence>
<feature type="binding site" evidence="8">
    <location>
        <position position="163"/>
    </location>
    <ligand>
        <name>Zn(2+)</name>
        <dbReference type="ChEBI" id="CHEBI:29105"/>
        <label>2</label>
    </ligand>
</feature>
<dbReference type="SUPFAM" id="SSF53187">
    <property type="entry name" value="Zn-dependent exopeptidases"/>
    <property type="match status" value="1"/>
</dbReference>
<comment type="cofactor">
    <cofactor evidence="8">
        <name>a divalent metal cation</name>
        <dbReference type="ChEBI" id="CHEBI:60240"/>
    </cofactor>
    <text evidence="8">Binds 2 divalent metal cations per subunit.</text>
</comment>
<reference evidence="9" key="1">
    <citation type="journal article" date="2013" name="Extremophiles">
        <title>Proteinivorax tanatarense gen. nov., sp. nov., an anaerobic, haloalkaliphilic, proteolytic bacterium isolated from a decaying algal bloom, and proposal of Proteinivoraceae fam. nov.</title>
        <authorList>
            <person name="Kevbrin V."/>
            <person name="Boltyanskaya Y."/>
            <person name="Zhilina T."/>
            <person name="Kolganova T."/>
            <person name="Lavrentjeva E."/>
            <person name="Kuznetsov B."/>
        </authorList>
    </citation>
    <scope>NUCLEOTIDE SEQUENCE</scope>
    <source>
        <strain evidence="9">Z-910T</strain>
    </source>
</reference>
<dbReference type="EMBL" id="CP158367">
    <property type="protein sequence ID" value="XBX76200.1"/>
    <property type="molecule type" value="Genomic_DNA"/>
</dbReference>
<dbReference type="InterPro" id="IPR008007">
    <property type="entry name" value="Peptidase_M42"/>
</dbReference>
<dbReference type="GO" id="GO:0046872">
    <property type="term" value="F:metal ion binding"/>
    <property type="evidence" value="ECO:0007669"/>
    <property type="project" value="UniProtKB-UniRule"/>
</dbReference>
<reference evidence="9" key="2">
    <citation type="submission" date="2024-06" db="EMBL/GenBank/DDBJ databases">
        <authorList>
            <person name="Petrova K.O."/>
            <person name="Toshchakov S.V."/>
            <person name="Boltjanskaja Y.V."/>
            <person name="Kevbrin V."/>
        </authorList>
    </citation>
    <scope>NUCLEOTIDE SEQUENCE</scope>
    <source>
        <strain evidence="9">Z-910T</strain>
    </source>
</reference>
<evidence type="ECO:0000256" key="3">
    <source>
        <dbReference type="ARBA" id="ARBA00022670"/>
    </source>
</evidence>
<dbReference type="Pfam" id="PF05343">
    <property type="entry name" value="Peptidase_M42"/>
    <property type="match status" value="1"/>
</dbReference>
<dbReference type="InterPro" id="IPR023367">
    <property type="entry name" value="Peptidase_M42_dom2"/>
</dbReference>
<keyword evidence="2" id="KW-0031">Aminopeptidase</keyword>
<dbReference type="PANTHER" id="PTHR32481">
    <property type="entry name" value="AMINOPEPTIDASE"/>
    <property type="match status" value="1"/>
</dbReference>
<dbReference type="InterPro" id="IPR051464">
    <property type="entry name" value="Peptidase_M42_aminopept"/>
</dbReference>
<keyword evidence="4 8" id="KW-0479">Metal-binding</keyword>
<protein>
    <submittedName>
        <fullName evidence="9">M42 family metallopeptidase</fullName>
    </submittedName>
</protein>
<evidence type="ECO:0000256" key="2">
    <source>
        <dbReference type="ARBA" id="ARBA00022438"/>
    </source>
</evidence>
<feature type="binding site" evidence="8">
    <location>
        <position position="302"/>
    </location>
    <ligand>
        <name>Zn(2+)</name>
        <dbReference type="ChEBI" id="CHEBI:29105"/>
        <label>2</label>
    </ligand>
</feature>
<dbReference type="Gene3D" id="3.40.630.10">
    <property type="entry name" value="Zn peptidases"/>
    <property type="match status" value="1"/>
</dbReference>
<dbReference type="PIRSF" id="PIRSF001123">
    <property type="entry name" value="PepA_GA"/>
    <property type="match status" value="1"/>
</dbReference>
<dbReference type="AlphaFoldDB" id="A0AAU7VQ09"/>
<feature type="active site" description="Proton acceptor" evidence="7">
    <location>
        <position position="193"/>
    </location>
</feature>
<accession>A0AAU7VQ09</accession>
<dbReference type="SUPFAM" id="SSF101821">
    <property type="entry name" value="Aminopeptidase/glucanase lid domain"/>
    <property type="match status" value="1"/>
</dbReference>
<keyword evidence="3" id="KW-0645">Protease</keyword>
<evidence type="ECO:0000313" key="9">
    <source>
        <dbReference type="EMBL" id="XBX76200.1"/>
    </source>
</evidence>
<evidence type="ECO:0000256" key="8">
    <source>
        <dbReference type="PIRSR" id="PIRSR001123-2"/>
    </source>
</evidence>
<dbReference type="Gene3D" id="2.40.30.40">
    <property type="entry name" value="Peptidase M42, domain 2"/>
    <property type="match status" value="1"/>
</dbReference>
<dbReference type="GO" id="GO:0004177">
    <property type="term" value="F:aminopeptidase activity"/>
    <property type="evidence" value="ECO:0007669"/>
    <property type="project" value="UniProtKB-UniRule"/>
</dbReference>
<evidence type="ECO:0000256" key="6">
    <source>
        <dbReference type="PIRNR" id="PIRNR001123"/>
    </source>
</evidence>
<name>A0AAU7VQ09_9FIRM</name>
<evidence type="ECO:0000256" key="4">
    <source>
        <dbReference type="ARBA" id="ARBA00022723"/>
    </source>
</evidence>
<keyword evidence="5" id="KW-0378">Hydrolase</keyword>
<feature type="binding site" evidence="8">
    <location>
        <position position="194"/>
    </location>
    <ligand>
        <name>Zn(2+)</name>
        <dbReference type="ChEBI" id="CHEBI:29105"/>
        <label>2</label>
    </ligand>
</feature>
<organism evidence="9">
    <name type="scientific">Proteinivorax tanatarense</name>
    <dbReference type="NCBI Taxonomy" id="1260629"/>
    <lineage>
        <taxon>Bacteria</taxon>
        <taxon>Bacillati</taxon>
        <taxon>Bacillota</taxon>
        <taxon>Clostridia</taxon>
        <taxon>Eubacteriales</taxon>
        <taxon>Proteinivoracaceae</taxon>
        <taxon>Proteinivorax</taxon>
    </lineage>
</organism>
<feature type="binding site" evidence="8">
    <location>
        <position position="61"/>
    </location>
    <ligand>
        <name>Zn(2+)</name>
        <dbReference type="ChEBI" id="CHEBI:29105"/>
        <label>1</label>
    </ligand>
</feature>
<sequence>MDKLLMELSDSFGPSGHEQEITELIKDKIMDYCDEVKKDKLGNLIAIKKGKTDKKIMYAAHADEIGVLVTYIDENGFIRFTNIGGLSPYLLLGHKVKLQSNVTGVIGCERITDITKLSLEKMYIDIGANTKEEAEELVNIGDVGTFYPYFEVKPNHYIGKALDDRAGCAVLISAIKEIEDPEHNLYFVFTTQEEVGLRGAITASYSINPDMGIAVDVTGVGDTPKARRMAVSLGKGPAIKVKDNSIMVNPMVKDMLVKKAKDNGIPYQLEVLEFGGTDSGAIHLSREGAWAGVISLPCRYIHTNNEMISKNDIENAVKLLKLTVDFDF</sequence>
<proteinExistence type="inferred from homology"/>
<evidence type="ECO:0000256" key="5">
    <source>
        <dbReference type="ARBA" id="ARBA00022801"/>
    </source>
</evidence>
<gene>
    <name evidence="9" type="ORF">PRVXT_001380</name>
</gene>